<reference evidence="3" key="3">
    <citation type="journal article" date="2013" name="Nucleic Acids Res.">
        <title>The genome of Anopheles darlingi, the main neotropical malaria vector.</title>
        <authorList>
            <person name="Marinotti O."/>
            <person name="Cerqueira G.C."/>
            <person name="de Almeida L.G."/>
            <person name="Ferro M.I."/>
            <person name="Loreto E.L."/>
            <person name="Zaha A."/>
            <person name="Teixeira S.M."/>
            <person name="Wespiser A.R."/>
            <person name="Almeida E Silva A."/>
            <person name="Schlindwein A.D."/>
            <person name="Pacheco A.C."/>
            <person name="Silva A.L."/>
            <person name="Graveley B.R."/>
            <person name="Walenz B.P."/>
            <person name="Lima Bde A."/>
            <person name="Ribeiro C.A."/>
            <person name="Nunes-Silva C.G."/>
            <person name="de Carvalho C.R."/>
            <person name="Soares C.M."/>
            <person name="de Menezes C.B."/>
            <person name="Matiolli C."/>
            <person name="Caffrey D."/>
            <person name="Araujo D.A."/>
            <person name="de Oliveira D.M."/>
            <person name="Golenbock D."/>
            <person name="Grisard E.C."/>
            <person name="Fantinatti-Garboggini F."/>
            <person name="de Carvalho F.M."/>
            <person name="Barcellos F.G."/>
            <person name="Prosdocimi F."/>
            <person name="May G."/>
            <person name="Azevedo Junior G.M."/>
            <person name="Guimaraes G.M."/>
            <person name="Goldman G.H."/>
            <person name="Padilha I.Q."/>
            <person name="Batista Jda S."/>
            <person name="Ferro J.A."/>
            <person name="Ribeiro J.M."/>
            <person name="Fietto J.L."/>
            <person name="Dabbas K.M."/>
            <person name="Cerdeira L."/>
            <person name="Agnez-Lima L.F."/>
            <person name="Brocchi M."/>
            <person name="de Carvalho M.O."/>
            <person name="Teixeira Mde M."/>
            <person name="Diniz Maia Mde M."/>
            <person name="Goldman M.H."/>
            <person name="Cruz Schneider M.P."/>
            <person name="Felipe M.S."/>
            <person name="Hungria M."/>
            <person name="Nicolas M.F."/>
            <person name="Pereira M."/>
            <person name="Montes M.A."/>
            <person name="Cantao M.E."/>
            <person name="Vincentz M."/>
            <person name="Rafael M.S."/>
            <person name="Silverman N."/>
            <person name="Stoco P.H."/>
            <person name="Souza R.C."/>
            <person name="Vicentini R."/>
            <person name="Gazzinelli R.T."/>
            <person name="Neves Rde O."/>
            <person name="Silva R."/>
            <person name="Astolfi-Filho S."/>
            <person name="Maciel T.E."/>
            <person name="Urmenyi T.P."/>
            <person name="Tadei W.P."/>
            <person name="Camargo E.P."/>
            <person name="de Vasconcelos A.T."/>
        </authorList>
    </citation>
    <scope>NUCLEOTIDE SEQUENCE</scope>
</reference>
<dbReference type="eggNOG" id="KOG2955">
    <property type="taxonomic scope" value="Eukaryota"/>
</dbReference>
<dbReference type="Proteomes" id="UP000000673">
    <property type="component" value="Unassembled WGS sequence"/>
</dbReference>
<reference evidence="4" key="4">
    <citation type="submission" date="2015-06" db="UniProtKB">
        <authorList>
            <consortium name="EnsemblMetazoa"/>
        </authorList>
    </citation>
    <scope>IDENTIFICATION</scope>
</reference>
<dbReference type="PANTHER" id="PTHR22774:SF11">
    <property type="entry name" value="CHOREIN N-TERMINAL DOMAIN-CONTAINING PROTEIN"/>
    <property type="match status" value="1"/>
</dbReference>
<organism evidence="3">
    <name type="scientific">Anopheles darlingi</name>
    <name type="common">Mosquito</name>
    <dbReference type="NCBI Taxonomy" id="43151"/>
    <lineage>
        <taxon>Eukaryota</taxon>
        <taxon>Metazoa</taxon>
        <taxon>Ecdysozoa</taxon>
        <taxon>Arthropoda</taxon>
        <taxon>Hexapoda</taxon>
        <taxon>Insecta</taxon>
        <taxon>Pterygota</taxon>
        <taxon>Neoptera</taxon>
        <taxon>Endopterygota</taxon>
        <taxon>Diptera</taxon>
        <taxon>Nematocera</taxon>
        <taxon>Culicoidea</taxon>
        <taxon>Culicidae</taxon>
        <taxon>Anophelinae</taxon>
        <taxon>Anopheles</taxon>
    </lineage>
</organism>
<keyword evidence="5" id="KW-1185">Reference proteome</keyword>
<reference evidence="3" key="2">
    <citation type="submission" date="2010-05" db="EMBL/GenBank/DDBJ databases">
        <authorList>
            <person name="Almeida L.G."/>
            <person name="Nicolas M.F."/>
            <person name="Souza R.C."/>
            <person name="Vasconcelos A.T.R."/>
        </authorList>
    </citation>
    <scope>NUCLEOTIDE SEQUENCE</scope>
</reference>
<feature type="region of interest" description="Disordered" evidence="2">
    <location>
        <begin position="317"/>
        <end position="337"/>
    </location>
</feature>
<evidence type="ECO:0000256" key="1">
    <source>
        <dbReference type="SAM" id="Coils"/>
    </source>
</evidence>
<feature type="compositionally biased region" description="Low complexity" evidence="2">
    <location>
        <begin position="63"/>
        <end position="77"/>
    </location>
</feature>
<feature type="region of interest" description="Disordered" evidence="2">
    <location>
        <begin position="911"/>
        <end position="935"/>
    </location>
</feature>
<evidence type="ECO:0000313" key="3">
    <source>
        <dbReference type="EMBL" id="ETN65576.1"/>
    </source>
</evidence>
<dbReference type="OMA" id="XSNRRIT"/>
<feature type="region of interest" description="Disordered" evidence="2">
    <location>
        <begin position="631"/>
        <end position="658"/>
    </location>
</feature>
<feature type="compositionally biased region" description="Polar residues" evidence="2">
    <location>
        <begin position="631"/>
        <end position="650"/>
    </location>
</feature>
<keyword evidence="1" id="KW-0175">Coiled coil</keyword>
<gene>
    <name evidence="3" type="ORF">AND_002642</name>
</gene>
<dbReference type="PANTHER" id="PTHR22774">
    <property type="entry name" value="CHOREIN N-TERMINAL DOMAIN-CONTAINING PROTEIN"/>
    <property type="match status" value="1"/>
</dbReference>
<feature type="compositionally biased region" description="Polar residues" evidence="2">
    <location>
        <begin position="527"/>
        <end position="538"/>
    </location>
</feature>
<dbReference type="HOGENOM" id="CLU_298843_0_0_1"/>
<evidence type="ECO:0000256" key="2">
    <source>
        <dbReference type="SAM" id="MobiDB-lite"/>
    </source>
</evidence>
<feature type="region of interest" description="Disordered" evidence="2">
    <location>
        <begin position="61"/>
        <end position="80"/>
    </location>
</feature>
<feature type="region of interest" description="Disordered" evidence="2">
    <location>
        <begin position="457"/>
        <end position="555"/>
    </location>
</feature>
<evidence type="ECO:0000313" key="5">
    <source>
        <dbReference type="Proteomes" id="UP000000673"/>
    </source>
</evidence>
<protein>
    <submittedName>
        <fullName evidence="3 4">Uncharacterized protein</fullName>
    </submittedName>
</protein>
<name>W5JN72_ANODA</name>
<dbReference type="InterPro" id="IPR026728">
    <property type="entry name" value="BLTP3A/B"/>
</dbReference>
<sequence>MATLHAEFTYFYYPGDFVFPLPPSKAFVHINPVQVHFHLDSFLWLSSFVLNLHESLLRTSNVTSGLSSPSTPSTSSGAEHQPNIMYMDVKLECIMPRVIFEASPGAPLQRDRPKSMHVEVSRFALTNIRETGASRADLAQAISSLQEGSLVFGSGFPSKPGDLCIVTDRILSHIAATDVMGSDGPETGRALPNGVGEVVSPFSNLTRYATWREPRDVWCLKLDPVWVEFYGARSIGPSRAIPFVDAVPVTIWLHGRSDELPAELIDFPTGPASATERSEASQQQHRMHSNIVNSTKSSDSSLILSVNSLKQSLELDTTTPLSGRDHRWSGGIVEQSNGRAEQLAEKVKRHSVASASAKAAPLLQPTEATSLPSVEDSDIDSNRSADLHIIAHVSNLVSVQIDHYQYLFLLRLSEELTELATFLSLDSQRILKAANKEKSIIVGCVIPQVEVSLIMPSQTPGKESSGGDGESVLPDSASLGSGWPNSMDQTRNSNIFSSTDCPSPLATEPPVEVHHHHSNPNTHGHNVQIQSVPTTSSTSGVASVETPSSSSVSVQRPATLATASVAIPSAQHAPLQAQPKTRQTNTIAPVVAPTNATDTSSFSRDLNSGLSSMKKGFSHLMTSIDSALKTNTSDDVSDTLSVQSDLSSDSELQRALEDTEKTTDCMDAMFRLNPFGQDSGIKMAPIEVASEVCEDPFLTNMSSPSEPSEASSLKRRDLVSMVTFRLTTVEIIRQNVENCSSLRLQVSAISCDECGAIPWDEFQGGHRKNKTKFGTRCRAWNIAPHNPEAPPCVAIRLEEELTLPADSYQITDKTTILSWFKRKLNVEVKDIDLQLAMSTVVGLGDLAEDEVIPVPIPMEVTVENVKINLIEDRPPVNITSPGAVPVNLAIGRVLLTRDEAGVFYVQPTFGSDRTDETDGGKRKLNRSNTEVRRERDREVKSLHLVLQQLKQDIDSLKKQLTDNEKTSESNRMKVRQENEVLRSYLKAAQDDITTLLDEKRTLMATIQSLQNQLTSLSDQQLSQQQDGKR</sequence>
<proteinExistence type="predicted"/>
<dbReference type="VEuPathDB" id="VectorBase:ADAC002642"/>
<dbReference type="AlphaFoldDB" id="W5JN72"/>
<feature type="region of interest" description="Disordered" evidence="2">
    <location>
        <begin position="267"/>
        <end position="294"/>
    </location>
</feature>
<dbReference type="VEuPathDB" id="VectorBase:ADAR2_002874"/>
<dbReference type="Pfam" id="PF24917">
    <property type="entry name" value="BLTP3A_B"/>
    <property type="match status" value="1"/>
</dbReference>
<accession>W5JN72</accession>
<feature type="coiled-coil region" evidence="1">
    <location>
        <begin position="939"/>
        <end position="966"/>
    </location>
</feature>
<feature type="compositionally biased region" description="Polar residues" evidence="2">
    <location>
        <begin position="483"/>
        <end position="501"/>
    </location>
</feature>
<reference evidence="3 5" key="1">
    <citation type="journal article" date="2010" name="BMC Genomics">
        <title>Combination of measures distinguishes pre-miRNAs from other stem-loops in the genome of the newly sequenced Anopheles darlingi.</title>
        <authorList>
            <person name="Mendes N.D."/>
            <person name="Freitas A.T."/>
            <person name="Vasconcelos A.T."/>
            <person name="Sagot M.F."/>
        </authorList>
    </citation>
    <scope>NUCLEOTIDE SEQUENCE</scope>
</reference>
<evidence type="ECO:0000313" key="4">
    <source>
        <dbReference type="EnsemblMetazoa" id="ADAC002642-PA"/>
    </source>
</evidence>
<dbReference type="FunCoup" id="W5JN72">
    <property type="interactions" value="37"/>
</dbReference>
<dbReference type="EMBL" id="ADMH02000622">
    <property type="protein sequence ID" value="ETN65576.1"/>
    <property type="molecule type" value="Genomic_DNA"/>
</dbReference>
<dbReference type="STRING" id="43151.W5JN72"/>
<dbReference type="EnsemblMetazoa" id="ADAC002642-RA">
    <property type="protein sequence ID" value="ADAC002642-PA"/>
    <property type="gene ID" value="ADAC002642"/>
</dbReference>
<feature type="coiled-coil region" evidence="1">
    <location>
        <begin position="992"/>
        <end position="1026"/>
    </location>
</feature>
<feature type="compositionally biased region" description="Basic and acidic residues" evidence="2">
    <location>
        <begin position="912"/>
        <end position="921"/>
    </location>
</feature>
<feature type="compositionally biased region" description="Low complexity" evidence="2">
    <location>
        <begin position="539"/>
        <end position="554"/>
    </location>
</feature>